<gene>
    <name evidence="5" type="ORF">J21TS7_62540</name>
</gene>
<evidence type="ECO:0000256" key="3">
    <source>
        <dbReference type="PROSITE-ProRule" id="PRU00169"/>
    </source>
</evidence>
<evidence type="ECO:0000256" key="1">
    <source>
        <dbReference type="ARBA" id="ARBA00022553"/>
    </source>
</evidence>
<dbReference type="EMBL" id="BORU01000005">
    <property type="protein sequence ID" value="GIO57936.1"/>
    <property type="molecule type" value="Genomic_DNA"/>
</dbReference>
<dbReference type="PANTHER" id="PTHR45339">
    <property type="entry name" value="HYBRID SIGNAL TRANSDUCTION HISTIDINE KINASE J"/>
    <property type="match status" value="1"/>
</dbReference>
<comment type="caution">
    <text evidence="5">The sequence shown here is derived from an EMBL/GenBank/DDBJ whole genome shotgun (WGS) entry which is preliminary data.</text>
</comment>
<dbReference type="PROSITE" id="PS50110">
    <property type="entry name" value="RESPONSE_REGULATORY"/>
    <property type="match status" value="1"/>
</dbReference>
<dbReference type="Pfam" id="PF00072">
    <property type="entry name" value="Response_reg"/>
    <property type="match status" value="1"/>
</dbReference>
<feature type="modified residue" description="4-aspartylphosphate" evidence="3">
    <location>
        <position position="51"/>
    </location>
</feature>
<feature type="domain" description="Response regulatory" evidence="4">
    <location>
        <begin position="2"/>
        <end position="115"/>
    </location>
</feature>
<evidence type="ECO:0000256" key="2">
    <source>
        <dbReference type="ARBA" id="ARBA00023012"/>
    </source>
</evidence>
<proteinExistence type="predicted"/>
<dbReference type="CDD" id="cd17546">
    <property type="entry name" value="REC_hyHK_CKI1_RcsC-like"/>
    <property type="match status" value="1"/>
</dbReference>
<dbReference type="PANTHER" id="PTHR45339:SF1">
    <property type="entry name" value="HYBRID SIGNAL TRANSDUCTION HISTIDINE KINASE J"/>
    <property type="match status" value="1"/>
</dbReference>
<keyword evidence="1 3" id="KW-0597">Phosphoprotein</keyword>
<name>A0ABQ4LN44_9BACL</name>
<keyword evidence="2" id="KW-0902">Two-component regulatory system</keyword>
<dbReference type="SUPFAM" id="SSF52172">
    <property type="entry name" value="CheY-like"/>
    <property type="match status" value="1"/>
</dbReference>
<keyword evidence="6" id="KW-1185">Reference proteome</keyword>
<organism evidence="5 6">
    <name type="scientific">Paenibacillus cineris</name>
    <dbReference type="NCBI Taxonomy" id="237530"/>
    <lineage>
        <taxon>Bacteria</taxon>
        <taxon>Bacillati</taxon>
        <taxon>Bacillota</taxon>
        <taxon>Bacilli</taxon>
        <taxon>Bacillales</taxon>
        <taxon>Paenibacillaceae</taxon>
        <taxon>Paenibacillus</taxon>
    </lineage>
</organism>
<reference evidence="5 6" key="1">
    <citation type="submission" date="2021-03" db="EMBL/GenBank/DDBJ databases">
        <title>Antimicrobial resistance genes in bacteria isolated from Japanese honey, and their potential for conferring macrolide and lincosamide resistance in the American foulbrood pathogen Paenibacillus larvae.</title>
        <authorList>
            <person name="Okamoto M."/>
            <person name="Kumagai M."/>
            <person name="Kanamori H."/>
            <person name="Takamatsu D."/>
        </authorList>
    </citation>
    <scope>NUCLEOTIDE SEQUENCE [LARGE SCALE GENOMIC DNA]</scope>
    <source>
        <strain evidence="5 6">J21TS7</strain>
    </source>
</reference>
<dbReference type="Gene3D" id="3.40.50.2300">
    <property type="match status" value="1"/>
</dbReference>
<sequence>MKVLVVEDQEIDRIVMVRILQKLGYSADTATNGMEALAALKFKSYHLIFMDIHMPIMDGVIAFQQIYYTIPSPPPIIAVTGDLDKRKLCLALGMIDFIEKPVAVQRIKQSIKSVITNKDDSY</sequence>
<dbReference type="InterPro" id="IPR001789">
    <property type="entry name" value="Sig_transdc_resp-reg_receiver"/>
</dbReference>
<dbReference type="SMART" id="SM00448">
    <property type="entry name" value="REC"/>
    <property type="match status" value="1"/>
</dbReference>
<evidence type="ECO:0000313" key="6">
    <source>
        <dbReference type="Proteomes" id="UP000676601"/>
    </source>
</evidence>
<dbReference type="Proteomes" id="UP000676601">
    <property type="component" value="Unassembled WGS sequence"/>
</dbReference>
<evidence type="ECO:0000313" key="5">
    <source>
        <dbReference type="EMBL" id="GIO57936.1"/>
    </source>
</evidence>
<dbReference type="InterPro" id="IPR011006">
    <property type="entry name" value="CheY-like_superfamily"/>
</dbReference>
<dbReference type="RefSeq" id="WP_212985956.1">
    <property type="nucleotide sequence ID" value="NZ_BORU01000005.1"/>
</dbReference>
<accession>A0ABQ4LN44</accession>
<protein>
    <recommendedName>
        <fullName evidence="4">Response regulatory domain-containing protein</fullName>
    </recommendedName>
</protein>
<evidence type="ECO:0000259" key="4">
    <source>
        <dbReference type="PROSITE" id="PS50110"/>
    </source>
</evidence>